<accession>A0A2V5I2P7</accession>
<gene>
    <name evidence="1" type="ORF">BP00DRAFT_258283</name>
</gene>
<dbReference type="AlphaFoldDB" id="A0A2V5I2P7"/>
<sequence>MRLLFYDDRWGCWMGQAGPLATFIATQQRAEWRGRGGERSPCVGPVAGLRSTLLATMRCSALLCFALFFFPSFELGCTGVTDWLESTTNGPCTGHR</sequence>
<proteinExistence type="predicted"/>
<evidence type="ECO:0000313" key="2">
    <source>
        <dbReference type="Proteomes" id="UP000248817"/>
    </source>
</evidence>
<name>A0A2V5I2P7_9EURO</name>
<protein>
    <submittedName>
        <fullName evidence="1">Uncharacterized protein</fullName>
    </submittedName>
</protein>
<dbReference type="Proteomes" id="UP000248817">
    <property type="component" value="Unassembled WGS sequence"/>
</dbReference>
<organism evidence="1 2">
    <name type="scientific">Aspergillus indologenus CBS 114.80</name>
    <dbReference type="NCBI Taxonomy" id="1450541"/>
    <lineage>
        <taxon>Eukaryota</taxon>
        <taxon>Fungi</taxon>
        <taxon>Dikarya</taxon>
        <taxon>Ascomycota</taxon>
        <taxon>Pezizomycotina</taxon>
        <taxon>Eurotiomycetes</taxon>
        <taxon>Eurotiomycetidae</taxon>
        <taxon>Eurotiales</taxon>
        <taxon>Aspergillaceae</taxon>
        <taxon>Aspergillus</taxon>
        <taxon>Aspergillus subgen. Circumdati</taxon>
    </lineage>
</organism>
<dbReference type="EMBL" id="KZ825546">
    <property type="protein sequence ID" value="PYI28524.1"/>
    <property type="molecule type" value="Genomic_DNA"/>
</dbReference>
<reference evidence="1 2" key="1">
    <citation type="submission" date="2018-02" db="EMBL/GenBank/DDBJ databases">
        <title>The genomes of Aspergillus section Nigri reveals drivers in fungal speciation.</title>
        <authorList>
            <consortium name="DOE Joint Genome Institute"/>
            <person name="Vesth T.C."/>
            <person name="Nybo J."/>
            <person name="Theobald S."/>
            <person name="Brandl J."/>
            <person name="Frisvad J.C."/>
            <person name="Nielsen K.F."/>
            <person name="Lyhne E.K."/>
            <person name="Kogle M.E."/>
            <person name="Kuo A."/>
            <person name="Riley R."/>
            <person name="Clum A."/>
            <person name="Nolan M."/>
            <person name="Lipzen A."/>
            <person name="Salamov A."/>
            <person name="Henrissat B."/>
            <person name="Wiebenga A."/>
            <person name="De vries R.P."/>
            <person name="Grigoriev I.V."/>
            <person name="Mortensen U.H."/>
            <person name="Andersen M.R."/>
            <person name="Baker S.E."/>
        </authorList>
    </citation>
    <scope>NUCLEOTIDE SEQUENCE [LARGE SCALE GENOMIC DNA]</scope>
    <source>
        <strain evidence="1 2">CBS 114.80</strain>
    </source>
</reference>
<keyword evidence="2" id="KW-1185">Reference proteome</keyword>
<evidence type="ECO:0000313" key="1">
    <source>
        <dbReference type="EMBL" id="PYI28524.1"/>
    </source>
</evidence>